<proteinExistence type="predicted"/>
<evidence type="ECO:0000313" key="2">
    <source>
        <dbReference type="EMBL" id="KAL3267918.1"/>
    </source>
</evidence>
<evidence type="ECO:0000313" key="3">
    <source>
        <dbReference type="Proteomes" id="UP001516400"/>
    </source>
</evidence>
<feature type="compositionally biased region" description="Basic residues" evidence="1">
    <location>
        <begin position="571"/>
        <end position="580"/>
    </location>
</feature>
<organism evidence="2 3">
    <name type="scientific">Cryptolaemus montrouzieri</name>
    <dbReference type="NCBI Taxonomy" id="559131"/>
    <lineage>
        <taxon>Eukaryota</taxon>
        <taxon>Metazoa</taxon>
        <taxon>Ecdysozoa</taxon>
        <taxon>Arthropoda</taxon>
        <taxon>Hexapoda</taxon>
        <taxon>Insecta</taxon>
        <taxon>Pterygota</taxon>
        <taxon>Neoptera</taxon>
        <taxon>Endopterygota</taxon>
        <taxon>Coleoptera</taxon>
        <taxon>Polyphaga</taxon>
        <taxon>Cucujiformia</taxon>
        <taxon>Coccinelloidea</taxon>
        <taxon>Coccinellidae</taxon>
        <taxon>Scymninae</taxon>
        <taxon>Scymnini</taxon>
        <taxon>Cryptolaemus</taxon>
    </lineage>
</organism>
<keyword evidence="3" id="KW-1185">Reference proteome</keyword>
<feature type="compositionally biased region" description="Basic and acidic residues" evidence="1">
    <location>
        <begin position="581"/>
        <end position="591"/>
    </location>
</feature>
<comment type="caution">
    <text evidence="2">The sequence shown here is derived from an EMBL/GenBank/DDBJ whole genome shotgun (WGS) entry which is preliminary data.</text>
</comment>
<feature type="region of interest" description="Disordered" evidence="1">
    <location>
        <begin position="501"/>
        <end position="599"/>
    </location>
</feature>
<name>A0ABD2MNC5_9CUCU</name>
<reference evidence="2 3" key="1">
    <citation type="journal article" date="2021" name="BMC Biol.">
        <title>Horizontally acquired antibacterial genes associated with adaptive radiation of ladybird beetles.</title>
        <authorList>
            <person name="Li H.S."/>
            <person name="Tang X.F."/>
            <person name="Huang Y.H."/>
            <person name="Xu Z.Y."/>
            <person name="Chen M.L."/>
            <person name="Du X.Y."/>
            <person name="Qiu B.Y."/>
            <person name="Chen P.T."/>
            <person name="Zhang W."/>
            <person name="Slipinski A."/>
            <person name="Escalona H.E."/>
            <person name="Waterhouse R.M."/>
            <person name="Zwick A."/>
            <person name="Pang H."/>
        </authorList>
    </citation>
    <scope>NUCLEOTIDE SEQUENCE [LARGE SCALE GENOMIC DNA]</scope>
    <source>
        <strain evidence="2">SYSU2018</strain>
    </source>
</reference>
<dbReference type="AlphaFoldDB" id="A0ABD2MNC5"/>
<accession>A0ABD2MNC5</accession>
<dbReference type="EMBL" id="JABFTP020000021">
    <property type="protein sequence ID" value="KAL3267918.1"/>
    <property type="molecule type" value="Genomic_DNA"/>
</dbReference>
<feature type="compositionally biased region" description="Low complexity" evidence="1">
    <location>
        <begin position="77"/>
        <end position="118"/>
    </location>
</feature>
<feature type="region of interest" description="Disordered" evidence="1">
    <location>
        <begin position="77"/>
        <end position="121"/>
    </location>
</feature>
<dbReference type="Proteomes" id="UP001516400">
    <property type="component" value="Unassembled WGS sequence"/>
</dbReference>
<evidence type="ECO:0000256" key="1">
    <source>
        <dbReference type="SAM" id="MobiDB-lite"/>
    </source>
</evidence>
<protein>
    <submittedName>
        <fullName evidence="2">Uncharacterized protein</fullName>
    </submittedName>
</protein>
<sequence>MLPNESPYTPQRLYFNPNPYLANNIPNYNQNPFYNQNPYYDPYLMQNSFYKPHFQTFRPSPLIYTGLEQISSSDSFISSTTPRITTTSTTTTSTSTSTTTTTTPLPITTTTSVPTTTSGPKEHLTEAAYDVVPKKTIMNFPTKSTKNKHRSPIRTNYVKIPVISPNKKKPIRHMPALVRPSSHQIMNSMKHHNHLMHSASFHYPVKVPLNSISNTKPSFRIRPNNARPNANSQFIYMQKPHLNNHLTKKPSNVIILTPQVKLVTKSPNLATTSTIVVKESKTTQDSNNLSPQKTETESLQMKHDNLGEQNTLEIIYPVKKTILKPHEDVGFHPENIKIEKGFTPILERSDLMISSDEIFDRKIGEPTPYLGAASLKSNKLSTSKKYSRHSKRSEPNYFRMKIKFSRDLEETGLADIREEPTAQASSKQIYYLPPDDQKQTPTASISQPSNIDIIPEESDTDIAPDVVVTYDGKKVSGASLTARLPDTTKLLEPKSLKTSEFIRTRPQSVPFKGELPPLGSSISFPEPDFNTRGTLNRNLDAPLLHNSQNSHGSTKLARIQNIPHANANRSKTIRRKRSPHHTPEHTAEQKNSKNSGYSPTSSIILTVVVSHILLIK</sequence>
<gene>
    <name evidence="2" type="ORF">HHI36_007056</name>
</gene>